<proteinExistence type="predicted"/>
<comment type="caution">
    <text evidence="2">The sequence shown here is derived from an EMBL/GenBank/DDBJ whole genome shotgun (WGS) entry which is preliminary data.</text>
</comment>
<accession>A0A9D1TIM5</accession>
<keyword evidence="1" id="KW-0812">Transmembrane</keyword>
<reference evidence="2" key="2">
    <citation type="submission" date="2021-04" db="EMBL/GenBank/DDBJ databases">
        <authorList>
            <person name="Gilroy R."/>
        </authorList>
    </citation>
    <scope>NUCLEOTIDE SEQUENCE</scope>
    <source>
        <strain evidence="2">CHK193-4272</strain>
    </source>
</reference>
<dbReference type="AlphaFoldDB" id="A0A9D1TIM5"/>
<dbReference type="EMBL" id="DXIE01000056">
    <property type="protein sequence ID" value="HIV63013.1"/>
    <property type="molecule type" value="Genomic_DNA"/>
</dbReference>
<sequence>MIIHEFDMLVLSYISRHKYGCSSKELSDKFGSEVPMVTEELTKNQLIRVYDNSLKPFMRNPENTIEPEIGSILATQLGKLEVKRWSTKNLLTTKEKWKERLWGFLSGVLLATLTYVLRKYF</sequence>
<keyword evidence="1" id="KW-0472">Membrane</keyword>
<evidence type="ECO:0000313" key="2">
    <source>
        <dbReference type="EMBL" id="HIV63013.1"/>
    </source>
</evidence>
<keyword evidence="1" id="KW-1133">Transmembrane helix</keyword>
<evidence type="ECO:0000313" key="3">
    <source>
        <dbReference type="Proteomes" id="UP000886808"/>
    </source>
</evidence>
<feature type="transmembrane region" description="Helical" evidence="1">
    <location>
        <begin position="101"/>
        <end position="118"/>
    </location>
</feature>
<reference evidence="2" key="1">
    <citation type="journal article" date="2021" name="PeerJ">
        <title>Extensive microbial diversity within the chicken gut microbiome revealed by metagenomics and culture.</title>
        <authorList>
            <person name="Gilroy R."/>
            <person name="Ravi A."/>
            <person name="Getino M."/>
            <person name="Pursley I."/>
            <person name="Horton D.L."/>
            <person name="Alikhan N.F."/>
            <person name="Baker D."/>
            <person name="Gharbi K."/>
            <person name="Hall N."/>
            <person name="Watson M."/>
            <person name="Adriaenssens E.M."/>
            <person name="Foster-Nyarko E."/>
            <person name="Jarju S."/>
            <person name="Secka A."/>
            <person name="Antonio M."/>
            <person name="Oren A."/>
            <person name="Chaudhuri R.R."/>
            <person name="La Ragione R."/>
            <person name="Hildebrand F."/>
            <person name="Pallen M.J."/>
        </authorList>
    </citation>
    <scope>NUCLEOTIDE SEQUENCE</scope>
    <source>
        <strain evidence="2">CHK193-4272</strain>
    </source>
</reference>
<dbReference type="Proteomes" id="UP000886808">
    <property type="component" value="Unassembled WGS sequence"/>
</dbReference>
<name>A0A9D1TIM5_9FIRM</name>
<organism evidence="2 3">
    <name type="scientific">Candidatus Butyricicoccus avistercoris</name>
    <dbReference type="NCBI Taxonomy" id="2838518"/>
    <lineage>
        <taxon>Bacteria</taxon>
        <taxon>Bacillati</taxon>
        <taxon>Bacillota</taxon>
        <taxon>Clostridia</taxon>
        <taxon>Eubacteriales</taxon>
        <taxon>Butyricicoccaceae</taxon>
        <taxon>Butyricicoccus</taxon>
    </lineage>
</organism>
<gene>
    <name evidence="2" type="ORF">H9746_09300</name>
</gene>
<evidence type="ECO:0000256" key="1">
    <source>
        <dbReference type="SAM" id="Phobius"/>
    </source>
</evidence>
<protein>
    <submittedName>
        <fullName evidence="2">Uncharacterized protein</fullName>
    </submittedName>
</protein>